<name>A0A5A5U0G8_LEUCI</name>
<keyword evidence="1" id="KW-0812">Transmembrane</keyword>
<dbReference type="AlphaFoldDB" id="A0A5A5U0G8"/>
<dbReference type="PANTHER" id="PTHR37309:SF1">
    <property type="entry name" value="SLR0284 PROTEIN"/>
    <property type="match status" value="1"/>
</dbReference>
<dbReference type="EMBL" id="BJJW01000002">
    <property type="protein sequence ID" value="GDZ83333.1"/>
    <property type="molecule type" value="Genomic_DNA"/>
</dbReference>
<proteinExistence type="predicted"/>
<evidence type="ECO:0000313" key="3">
    <source>
        <dbReference type="Proteomes" id="UP000323274"/>
    </source>
</evidence>
<feature type="transmembrane region" description="Helical" evidence="1">
    <location>
        <begin position="54"/>
        <end position="75"/>
    </location>
</feature>
<feature type="transmembrane region" description="Helical" evidence="1">
    <location>
        <begin position="87"/>
        <end position="107"/>
    </location>
</feature>
<feature type="transmembrane region" description="Helical" evidence="1">
    <location>
        <begin position="7"/>
        <end position="24"/>
    </location>
</feature>
<dbReference type="PANTHER" id="PTHR37309">
    <property type="entry name" value="SLR0284 PROTEIN"/>
    <property type="match status" value="1"/>
</dbReference>
<keyword evidence="1" id="KW-1133">Transmembrane helix</keyword>
<reference evidence="2 3" key="1">
    <citation type="submission" date="2019-04" db="EMBL/GenBank/DDBJ databases">
        <title>A pseudo-fructophilic Leuconostoc citreum strain F192-5 isolated from peel of satsuma mandarin: the first report for isolation and characterization of strain-dependent fructophilic-like characteristics.</title>
        <authorList>
            <person name="Maeno S."/>
            <person name="Tanizawa Y."/>
            <person name="Kajikawa A."/>
            <person name="Kanesaki Y."/>
            <person name="Kubota E."/>
            <person name="Arita M."/>
            <person name="Leon D."/>
            <person name="Endo A."/>
        </authorList>
    </citation>
    <scope>NUCLEOTIDE SEQUENCE [LARGE SCALE GENOMIC DNA]</scope>
    <source>
        <strain evidence="2 3">F192-5</strain>
    </source>
</reference>
<accession>A0A5A5U0G8</accession>
<dbReference type="Pfam" id="PF04020">
    <property type="entry name" value="Phage_holin_4_2"/>
    <property type="match status" value="1"/>
</dbReference>
<dbReference type="Proteomes" id="UP000323274">
    <property type="component" value="Unassembled WGS sequence"/>
</dbReference>
<organism evidence="2 3">
    <name type="scientific">Leuconostoc citreum</name>
    <dbReference type="NCBI Taxonomy" id="33964"/>
    <lineage>
        <taxon>Bacteria</taxon>
        <taxon>Bacillati</taxon>
        <taxon>Bacillota</taxon>
        <taxon>Bacilli</taxon>
        <taxon>Lactobacillales</taxon>
        <taxon>Lactobacillaceae</taxon>
        <taxon>Leuconostoc</taxon>
    </lineage>
</organism>
<dbReference type="RefSeq" id="WP_004901945.1">
    <property type="nucleotide sequence ID" value="NZ_BJJW01000002.1"/>
</dbReference>
<keyword evidence="1" id="KW-0472">Membrane</keyword>
<dbReference type="InterPro" id="IPR007165">
    <property type="entry name" value="Phage_holin_4_2"/>
</dbReference>
<comment type="caution">
    <text evidence="2">The sequence shown here is derived from an EMBL/GenBank/DDBJ whole genome shotgun (WGS) entry which is preliminary data.</text>
</comment>
<feature type="transmembrane region" description="Helical" evidence="1">
    <location>
        <begin position="30"/>
        <end position="47"/>
    </location>
</feature>
<evidence type="ECO:0000313" key="2">
    <source>
        <dbReference type="EMBL" id="GDZ83333.1"/>
    </source>
</evidence>
<sequence>MRFLARLATTMLVFLVIGALFPNGFRVDNWLTALGAALVLAILNTIIKPILVLLTLPLTILTFGLFTIIINAVMLELTADLVGGFDFASFGWAILTAIILSVVNTILTTDVYMDSGR</sequence>
<evidence type="ECO:0000256" key="1">
    <source>
        <dbReference type="SAM" id="Phobius"/>
    </source>
</evidence>
<gene>
    <name evidence="2" type="ORF">LCIT_05750</name>
</gene>
<protein>
    <submittedName>
        <fullName evidence="2">Membrane protein</fullName>
    </submittedName>
</protein>